<dbReference type="AlphaFoldDB" id="A0A7Z1AGC0"/>
<organism evidence="3 4">
    <name type="scientific">Candidatus Thiodiazotropha endolucinida</name>
    <dbReference type="NCBI Taxonomy" id="1655433"/>
    <lineage>
        <taxon>Bacteria</taxon>
        <taxon>Pseudomonadati</taxon>
        <taxon>Pseudomonadota</taxon>
        <taxon>Gammaproteobacteria</taxon>
        <taxon>Chromatiales</taxon>
        <taxon>Sedimenticolaceae</taxon>
        <taxon>Candidatus Thiodiazotropha</taxon>
    </lineage>
</organism>
<dbReference type="InterPro" id="IPR028098">
    <property type="entry name" value="Glyco_trans_4-like_N"/>
</dbReference>
<dbReference type="SUPFAM" id="SSF53756">
    <property type="entry name" value="UDP-Glycosyltransferase/glycogen phosphorylase"/>
    <property type="match status" value="1"/>
</dbReference>
<evidence type="ECO:0000313" key="4">
    <source>
        <dbReference type="Proteomes" id="UP000094769"/>
    </source>
</evidence>
<keyword evidence="3" id="KW-0808">Transferase</keyword>
<dbReference type="GO" id="GO:0016757">
    <property type="term" value="F:glycosyltransferase activity"/>
    <property type="evidence" value="ECO:0007669"/>
    <property type="project" value="UniProtKB-KW"/>
</dbReference>
<gene>
    <name evidence="3" type="primary">pglJ_3</name>
    <name evidence="3" type="ORF">CODIS_17250</name>
</gene>
<dbReference type="GO" id="GO:1901135">
    <property type="term" value="P:carbohydrate derivative metabolic process"/>
    <property type="evidence" value="ECO:0007669"/>
    <property type="project" value="UniProtKB-ARBA"/>
</dbReference>
<accession>A0A7Z1AGC0</accession>
<keyword evidence="4" id="KW-1185">Reference proteome</keyword>
<comment type="caution">
    <text evidence="3">The sequence shown here is derived from an EMBL/GenBank/DDBJ whole genome shotgun (WGS) entry which is preliminary data.</text>
</comment>
<keyword evidence="3" id="KW-0328">Glycosyltransferase</keyword>
<dbReference type="PANTHER" id="PTHR12526">
    <property type="entry name" value="GLYCOSYLTRANSFERASE"/>
    <property type="match status" value="1"/>
</dbReference>
<dbReference type="Proteomes" id="UP000094769">
    <property type="component" value="Unassembled WGS sequence"/>
</dbReference>
<evidence type="ECO:0000313" key="3">
    <source>
        <dbReference type="EMBL" id="ODJ87954.1"/>
    </source>
</evidence>
<dbReference type="Gene3D" id="3.40.50.2000">
    <property type="entry name" value="Glycogen Phosphorylase B"/>
    <property type="match status" value="2"/>
</dbReference>
<dbReference type="EMBL" id="MARB01000008">
    <property type="protein sequence ID" value="ODJ87954.1"/>
    <property type="molecule type" value="Genomic_DNA"/>
</dbReference>
<dbReference type="EC" id="2.4.1.291" evidence="3"/>
<sequence>MSRQAEVHPELSILASFSGEGGVERMVLNLVNALAERGLRIDLLLIKTRSRHLDEIHPTVNRIDLGTRHTATSLIPLTRYLRRRRPPCLLAAKDRAGRMAVIARALAGASNTRLVLRLGTNLTAAFAHKSRWRLFLRQQPIRLLYPHIDRIIAVSEGVRQDTLAISGVDQEKVVVIRNPVITPRMIEAASAPAPYPWENESEDPLILAVGRLTLQKDFATLLRAFADLRKHRPCRLIILGDGRQRENLLTLSNELGISEALALPGFTSNPYRYMKQANLFVLSSRWEGSPNVLTEAMALGTPVVSTDCPSGPSELLDRGRIAPLVPVGDWKALSQAMQKVLDNPPVSSLLRESVEEYNAHQSASRYLEIMGLAKAC</sequence>
<evidence type="ECO:0000259" key="2">
    <source>
        <dbReference type="Pfam" id="PF13439"/>
    </source>
</evidence>
<dbReference type="CDD" id="cd03811">
    <property type="entry name" value="GT4_GT28_WabH-like"/>
    <property type="match status" value="1"/>
</dbReference>
<dbReference type="InterPro" id="IPR001296">
    <property type="entry name" value="Glyco_trans_1"/>
</dbReference>
<feature type="domain" description="Glycosyltransferase subfamily 4-like N-terminal" evidence="2">
    <location>
        <begin position="21"/>
        <end position="181"/>
    </location>
</feature>
<reference evidence="3 4" key="1">
    <citation type="submission" date="2016-06" db="EMBL/GenBank/DDBJ databases">
        <title>Genome sequence of endosymbiont of Candidatus Endolucinida thiodiazotropha.</title>
        <authorList>
            <person name="Poehlein A."/>
            <person name="Koenig S."/>
            <person name="Heiden S.E."/>
            <person name="Thuermer A."/>
            <person name="Voget S."/>
            <person name="Daniel R."/>
            <person name="Markert S."/>
            <person name="Gros O."/>
            <person name="Schweder T."/>
        </authorList>
    </citation>
    <scope>NUCLEOTIDE SEQUENCE [LARGE SCALE GENOMIC DNA]</scope>
    <source>
        <strain evidence="3 4">COS</strain>
    </source>
</reference>
<dbReference type="Pfam" id="PF00534">
    <property type="entry name" value="Glycos_transf_1"/>
    <property type="match status" value="1"/>
</dbReference>
<protein>
    <submittedName>
        <fullName evidence="3">4-alpha-N-acetylgalactosaminyltransferase</fullName>
        <ecNumber evidence="3">2.4.1.291</ecNumber>
    </submittedName>
</protein>
<name>A0A7Z1AGC0_9GAMM</name>
<evidence type="ECO:0000259" key="1">
    <source>
        <dbReference type="Pfam" id="PF00534"/>
    </source>
</evidence>
<dbReference type="PANTHER" id="PTHR12526:SF630">
    <property type="entry name" value="GLYCOSYLTRANSFERASE"/>
    <property type="match status" value="1"/>
</dbReference>
<dbReference type="Pfam" id="PF13439">
    <property type="entry name" value="Glyco_transf_4"/>
    <property type="match status" value="1"/>
</dbReference>
<dbReference type="RefSeq" id="WP_069123848.1">
    <property type="nucleotide sequence ID" value="NZ_MARB01000008.1"/>
</dbReference>
<feature type="domain" description="Glycosyl transferase family 1" evidence="1">
    <location>
        <begin position="200"/>
        <end position="355"/>
    </location>
</feature>
<proteinExistence type="predicted"/>